<keyword evidence="3" id="KW-1185">Reference proteome</keyword>
<sequence length="89" mass="9511">MGGSKSRTRPERTYGRAGQKRIATSLQPCGAPGHPVRTLTALRTPGWRGPVERVPSPREDREEMPSQPPAAPAAGAGVIPAEAEMRCPR</sequence>
<name>A0A9X9LUH9_GULGU</name>
<evidence type="ECO:0000313" key="2">
    <source>
        <dbReference type="EMBL" id="VCW96673.1"/>
    </source>
</evidence>
<reference evidence="2 3" key="1">
    <citation type="submission" date="2018-10" db="EMBL/GenBank/DDBJ databases">
        <authorList>
            <person name="Ekblom R."/>
            <person name="Jareborg N."/>
        </authorList>
    </citation>
    <scope>NUCLEOTIDE SEQUENCE [LARGE SCALE GENOMIC DNA]</scope>
    <source>
        <tissue evidence="2">Muscle</tissue>
    </source>
</reference>
<comment type="caution">
    <text evidence="2">The sequence shown here is derived from an EMBL/GenBank/DDBJ whole genome shotgun (WGS) entry which is preliminary data.</text>
</comment>
<protein>
    <submittedName>
        <fullName evidence="2">Uncharacterized protein</fullName>
    </submittedName>
</protein>
<dbReference type="AlphaFoldDB" id="A0A9X9LUH9"/>
<feature type="compositionally biased region" description="Low complexity" evidence="1">
    <location>
        <begin position="72"/>
        <end position="82"/>
    </location>
</feature>
<gene>
    <name evidence="2" type="ORF">BN2614_LOCUS6</name>
</gene>
<organism evidence="2 3">
    <name type="scientific">Gulo gulo</name>
    <name type="common">Wolverine</name>
    <name type="synonym">Gluton</name>
    <dbReference type="NCBI Taxonomy" id="48420"/>
    <lineage>
        <taxon>Eukaryota</taxon>
        <taxon>Metazoa</taxon>
        <taxon>Chordata</taxon>
        <taxon>Craniata</taxon>
        <taxon>Vertebrata</taxon>
        <taxon>Euteleostomi</taxon>
        <taxon>Mammalia</taxon>
        <taxon>Eutheria</taxon>
        <taxon>Laurasiatheria</taxon>
        <taxon>Carnivora</taxon>
        <taxon>Caniformia</taxon>
        <taxon>Musteloidea</taxon>
        <taxon>Mustelidae</taxon>
        <taxon>Guloninae</taxon>
        <taxon>Gulo</taxon>
    </lineage>
</organism>
<dbReference type="EMBL" id="CYRY02018966">
    <property type="protein sequence ID" value="VCW96673.1"/>
    <property type="molecule type" value="Genomic_DNA"/>
</dbReference>
<evidence type="ECO:0000256" key="1">
    <source>
        <dbReference type="SAM" id="MobiDB-lite"/>
    </source>
</evidence>
<accession>A0A9X9LUH9</accession>
<feature type="compositionally biased region" description="Basic and acidic residues" evidence="1">
    <location>
        <begin position="55"/>
        <end position="64"/>
    </location>
</feature>
<evidence type="ECO:0000313" key="3">
    <source>
        <dbReference type="Proteomes" id="UP000269945"/>
    </source>
</evidence>
<dbReference type="Proteomes" id="UP000269945">
    <property type="component" value="Unassembled WGS sequence"/>
</dbReference>
<feature type="region of interest" description="Disordered" evidence="1">
    <location>
        <begin position="1"/>
        <end position="89"/>
    </location>
</feature>
<proteinExistence type="predicted"/>